<comment type="cofactor">
    <cofactor evidence="6">
        <name>heme c</name>
        <dbReference type="ChEBI" id="CHEBI:61717"/>
    </cofactor>
    <text evidence="6">Binds 4 heme c groups covalently per monomer.</text>
</comment>
<evidence type="ECO:0000256" key="2">
    <source>
        <dbReference type="ARBA" id="ARBA00022617"/>
    </source>
</evidence>
<dbReference type="STRING" id="641491.DND132_2678"/>
<feature type="binding site" description="axial binding residue" evidence="6">
    <location>
        <position position="115"/>
    </location>
    <ligand>
        <name>heme c</name>
        <dbReference type="ChEBI" id="CHEBI:61717"/>
        <label>1</label>
    </ligand>
    <ligandPart>
        <name>Fe</name>
        <dbReference type="ChEBI" id="CHEBI:18248"/>
    </ligandPart>
</feature>
<dbReference type="Gene3D" id="3.90.10.10">
    <property type="entry name" value="Cytochrome C3"/>
    <property type="match status" value="1"/>
</dbReference>
<dbReference type="InterPro" id="IPR020942">
    <property type="entry name" value="Cyt_c_III_dom"/>
</dbReference>
<dbReference type="GO" id="GO:0009055">
    <property type="term" value="F:electron transfer activity"/>
    <property type="evidence" value="ECO:0007669"/>
    <property type="project" value="InterPro"/>
</dbReference>
<dbReference type="PRINTS" id="PR00609">
    <property type="entry name" value="CYTOCHROMEC3"/>
</dbReference>
<accession>F0JIY2</accession>
<dbReference type="CDD" id="cd08168">
    <property type="entry name" value="Cytochrom_C3"/>
    <property type="match status" value="1"/>
</dbReference>
<feature type="binding site" description="axial binding residue" evidence="6">
    <location>
        <position position="55"/>
    </location>
    <ligand>
        <name>heme c</name>
        <dbReference type="ChEBI" id="CHEBI:61717"/>
        <label>1</label>
    </ligand>
    <ligandPart>
        <name>Fe</name>
        <dbReference type="ChEBI" id="CHEBI:18248"/>
    </ligandPart>
</feature>
<feature type="binding site" description="axial binding residue" evidence="6">
    <location>
        <position position="111"/>
    </location>
    <ligand>
        <name>heme c</name>
        <dbReference type="ChEBI" id="CHEBI:61717"/>
        <label>1</label>
    </ligand>
    <ligandPart>
        <name>Fe</name>
        <dbReference type="ChEBI" id="CHEBI:18248"/>
    </ligandPart>
</feature>
<dbReference type="GO" id="GO:0020037">
    <property type="term" value="F:heme binding"/>
    <property type="evidence" value="ECO:0007669"/>
    <property type="project" value="InterPro"/>
</dbReference>
<evidence type="ECO:0000256" key="4">
    <source>
        <dbReference type="ARBA" id="ARBA00022982"/>
    </source>
</evidence>
<feature type="binding site" description="axial binding residue" evidence="6">
    <location>
        <position position="65"/>
    </location>
    <ligand>
        <name>heme c</name>
        <dbReference type="ChEBI" id="CHEBI:61717"/>
        <label>1</label>
    </ligand>
    <ligandPart>
        <name>Fe</name>
        <dbReference type="ChEBI" id="CHEBI:18248"/>
    </ligandPart>
</feature>
<keyword evidence="7" id="KW-0732">Signal</keyword>
<dbReference type="HOGENOM" id="CLU_125874_3_0_7"/>
<evidence type="ECO:0000256" key="5">
    <source>
        <dbReference type="ARBA" id="ARBA00023004"/>
    </source>
</evidence>
<dbReference type="RefSeq" id="WP_014323307.1">
    <property type="nucleotide sequence ID" value="NC_016803.1"/>
</dbReference>
<proteinExistence type="predicted"/>
<keyword evidence="2 6" id="KW-0349">Heme</keyword>
<keyword evidence="4" id="KW-0249">Electron transport</keyword>
<name>F0JIY2_9BACT</name>
<evidence type="ECO:0000256" key="6">
    <source>
        <dbReference type="PIRSR" id="PIRSR602322-1"/>
    </source>
</evidence>
<feature type="binding site" description="covalent" evidence="6">
    <location>
        <position position="133"/>
    </location>
    <ligand>
        <name>heme c</name>
        <dbReference type="ChEBI" id="CHEBI:61717"/>
        <label>4</label>
    </ligand>
</feature>
<feature type="binding site" description="axial binding residue" evidence="6">
    <location>
        <position position="62"/>
    </location>
    <ligand>
        <name>heme c</name>
        <dbReference type="ChEBI" id="CHEBI:61717"/>
        <label>1</label>
    </ligand>
    <ligandPart>
        <name>Fe</name>
        <dbReference type="ChEBI" id="CHEBI:18248"/>
    </ligandPart>
</feature>
<dbReference type="EMBL" id="CP003220">
    <property type="protein sequence ID" value="EGB15881.1"/>
    <property type="molecule type" value="Genomic_DNA"/>
</dbReference>
<feature type="binding site" description="axial binding residue" evidence="6">
    <location>
        <position position="132"/>
    </location>
    <ligand>
        <name>heme c</name>
        <dbReference type="ChEBI" id="CHEBI:61717"/>
        <label>1</label>
    </ligand>
    <ligandPart>
        <name>Fe</name>
        <dbReference type="ChEBI" id="CHEBI:18248"/>
    </ligandPart>
</feature>
<evidence type="ECO:0000256" key="1">
    <source>
        <dbReference type="ARBA" id="ARBA00022448"/>
    </source>
</evidence>
<keyword evidence="10" id="KW-1185">Reference proteome</keyword>
<sequence precursor="true">MKKSLIISLMVAALVCVFCLPVVIAANAPADSITIEVPAGAKATKTPVVFPHKKHVDGGIDCLVCHHKATSKDDVKGCASEGCHIDASAAAKKEPTSFYSAFHSKKSDASCLACHKKEKKAGKNVPVSCKECHPK</sequence>
<dbReference type="Pfam" id="PF02085">
    <property type="entry name" value="Cytochrom_CIII"/>
    <property type="match status" value="1"/>
</dbReference>
<feature type="binding site" description="axial binding residue" evidence="6">
    <location>
        <position position="78"/>
    </location>
    <ligand>
        <name>heme c</name>
        <dbReference type="ChEBI" id="CHEBI:61717"/>
        <label>1</label>
    </ligand>
    <ligandPart>
        <name>Fe</name>
        <dbReference type="ChEBI" id="CHEBI:18248"/>
    </ligandPart>
</feature>
<protein>
    <submittedName>
        <fullName evidence="9">Cytochrome c, class III, conserved region</fullName>
    </submittedName>
</protein>
<evidence type="ECO:0000313" key="9">
    <source>
        <dbReference type="EMBL" id="EGB15881.1"/>
    </source>
</evidence>
<feature type="binding site" description="axial binding residue" evidence="6">
    <location>
        <position position="52"/>
    </location>
    <ligand>
        <name>heme c</name>
        <dbReference type="ChEBI" id="CHEBI:61717"/>
        <label>1</label>
    </ligand>
    <ligandPart>
        <name>Fe</name>
        <dbReference type="ChEBI" id="CHEBI:18248"/>
    </ligandPart>
</feature>
<dbReference type="Proteomes" id="UP000007845">
    <property type="component" value="Chromosome"/>
</dbReference>
<dbReference type="KEGG" id="ddn:DND132_2678"/>
<feature type="chain" id="PRO_5003253677" evidence="7">
    <location>
        <begin position="26"/>
        <end position="135"/>
    </location>
</feature>
<dbReference type="InterPro" id="IPR036280">
    <property type="entry name" value="Multihaem_cyt_sf"/>
</dbReference>
<dbReference type="OrthoDB" id="5418612at2"/>
<evidence type="ECO:0000256" key="3">
    <source>
        <dbReference type="ARBA" id="ARBA00022723"/>
    </source>
</evidence>
<feature type="binding site" description="covalent" evidence="6">
    <location>
        <position position="114"/>
    </location>
    <ligand>
        <name>heme c</name>
        <dbReference type="ChEBI" id="CHEBI:61717"/>
        <label>3</label>
    </ligand>
</feature>
<keyword evidence="3 6" id="KW-0479">Metal-binding</keyword>
<evidence type="ECO:0000259" key="8">
    <source>
        <dbReference type="Pfam" id="PF02085"/>
    </source>
</evidence>
<dbReference type="SUPFAM" id="SSF48695">
    <property type="entry name" value="Multiheme cytochromes"/>
    <property type="match status" value="1"/>
</dbReference>
<dbReference type="GO" id="GO:0046872">
    <property type="term" value="F:metal ion binding"/>
    <property type="evidence" value="ECO:0007669"/>
    <property type="project" value="UniProtKB-KW"/>
</dbReference>
<dbReference type="eggNOG" id="ENOG5030JB0">
    <property type="taxonomic scope" value="Bacteria"/>
</dbReference>
<feature type="binding site" description="axial binding residue" evidence="6">
    <location>
        <position position="129"/>
    </location>
    <ligand>
        <name>heme c</name>
        <dbReference type="ChEBI" id="CHEBI:61717"/>
        <label>1</label>
    </ligand>
    <ligandPart>
        <name>Fe</name>
        <dbReference type="ChEBI" id="CHEBI:18248"/>
    </ligandPart>
</feature>
<feature type="binding site" description="axial binding residue" evidence="6">
    <location>
        <position position="66"/>
    </location>
    <ligand>
        <name>heme c</name>
        <dbReference type="ChEBI" id="CHEBI:61717"/>
        <label>1</label>
    </ligand>
    <ligandPart>
        <name>Fe</name>
        <dbReference type="ChEBI" id="CHEBI:18248"/>
    </ligandPart>
</feature>
<evidence type="ECO:0000313" key="10">
    <source>
        <dbReference type="Proteomes" id="UP000007845"/>
    </source>
</evidence>
<feature type="signal peptide" evidence="7">
    <location>
        <begin position="1"/>
        <end position="25"/>
    </location>
</feature>
<feature type="binding site" description="axial binding residue" evidence="6">
    <location>
        <position position="84"/>
    </location>
    <ligand>
        <name>heme c</name>
        <dbReference type="ChEBI" id="CHEBI:61717"/>
        <label>1</label>
    </ligand>
    <ligandPart>
        <name>Fe</name>
        <dbReference type="ChEBI" id="CHEBI:18248"/>
    </ligandPart>
</feature>
<reference evidence="9 10" key="1">
    <citation type="journal article" date="2011" name="J. Bacteriol.">
        <title>Genome sequence of the mercury-methylating strain Desulfovibrio desulfuricans ND132.</title>
        <authorList>
            <person name="Brown S.D."/>
            <person name="Gilmour C.C."/>
            <person name="Kucken A.M."/>
            <person name="Wall J.D."/>
            <person name="Elias D.A."/>
            <person name="Brandt C.C."/>
            <person name="Podar M."/>
            <person name="Chertkov O."/>
            <person name="Held B."/>
            <person name="Bruce D.C."/>
            <person name="Detter J.C."/>
            <person name="Tapia R."/>
            <person name="Han C.S."/>
            <person name="Goodwin L.A."/>
            <person name="Cheng J.F."/>
            <person name="Pitluck S."/>
            <person name="Woyke T."/>
            <person name="Mikhailova N."/>
            <person name="Ivanova N.N."/>
            <person name="Han J."/>
            <person name="Lucas S."/>
            <person name="Lapidus A.L."/>
            <person name="Land M.L."/>
            <person name="Hauser L.J."/>
            <person name="Palumbo A.V."/>
        </authorList>
    </citation>
    <scope>NUCLEOTIDE SEQUENCE [LARGE SCALE GENOMIC DNA]</scope>
    <source>
        <strain evidence="9 10">ND132</strain>
    </source>
</reference>
<evidence type="ECO:0000256" key="7">
    <source>
        <dbReference type="SAM" id="SignalP"/>
    </source>
</evidence>
<gene>
    <name evidence="9" type="ORF">DND132_2678</name>
</gene>
<dbReference type="InterPro" id="IPR002322">
    <property type="entry name" value="Cyt_c_III"/>
</dbReference>
<feature type="binding site" description="covalent" evidence="6">
    <location>
        <position position="67"/>
    </location>
    <ligand>
        <name>heme c</name>
        <dbReference type="ChEBI" id="CHEBI:61717"/>
        <label>1</label>
    </ligand>
</feature>
<feature type="binding site" description="axial binding residue" evidence="6">
    <location>
        <position position="83"/>
    </location>
    <ligand>
        <name>heme c</name>
        <dbReference type="ChEBI" id="CHEBI:61717"/>
        <label>1</label>
    </ligand>
    <ligandPart>
        <name>Fe</name>
        <dbReference type="ChEBI" id="CHEBI:18248"/>
    </ligandPart>
</feature>
<feature type="domain" description="Class III cytochrome C" evidence="8">
    <location>
        <begin position="32"/>
        <end position="133"/>
    </location>
</feature>
<keyword evidence="5 6" id="KW-0408">Iron</keyword>
<dbReference type="AlphaFoldDB" id="F0JIY2"/>
<keyword evidence="1" id="KW-0813">Transport</keyword>
<organism evidence="9 10">
    <name type="scientific">Pseudodesulfovibrio mercurii</name>
    <dbReference type="NCBI Taxonomy" id="641491"/>
    <lineage>
        <taxon>Bacteria</taxon>
        <taxon>Pseudomonadati</taxon>
        <taxon>Thermodesulfobacteriota</taxon>
        <taxon>Desulfovibrionia</taxon>
        <taxon>Desulfovibrionales</taxon>
        <taxon>Desulfovibrionaceae</taxon>
    </lineage>
</organism>